<evidence type="ECO:0000256" key="1">
    <source>
        <dbReference type="PROSITE-ProRule" id="PRU00169"/>
    </source>
</evidence>
<protein>
    <submittedName>
        <fullName evidence="3">Response regulator</fullName>
    </submittedName>
</protein>
<evidence type="ECO:0000259" key="2">
    <source>
        <dbReference type="PROSITE" id="PS50110"/>
    </source>
</evidence>
<organism evidence="3 4">
    <name type="scientific">Methylocapsa polymorpha</name>
    <dbReference type="NCBI Taxonomy" id="3080828"/>
    <lineage>
        <taxon>Bacteria</taxon>
        <taxon>Pseudomonadati</taxon>
        <taxon>Pseudomonadota</taxon>
        <taxon>Alphaproteobacteria</taxon>
        <taxon>Hyphomicrobiales</taxon>
        <taxon>Beijerinckiaceae</taxon>
        <taxon>Methylocapsa</taxon>
    </lineage>
</organism>
<accession>A0ABZ0HYB4</accession>
<dbReference type="SMART" id="SM00448">
    <property type="entry name" value="REC"/>
    <property type="match status" value="1"/>
</dbReference>
<reference evidence="3 4" key="1">
    <citation type="submission" date="2023-10" db="EMBL/GenBank/DDBJ databases">
        <title>Novel methanotroph of the genus Methylocapsa from a subarctic wetland.</title>
        <authorList>
            <person name="Belova S.E."/>
            <person name="Oshkin I.Y."/>
            <person name="Miroshnikov K."/>
            <person name="Dedysh S.N."/>
        </authorList>
    </citation>
    <scope>NUCLEOTIDE SEQUENCE [LARGE SCALE GENOMIC DNA]</scope>
    <source>
        <strain evidence="3 4">RX1</strain>
    </source>
</reference>
<sequence length="177" mass="19475">MRQGMAPRADTVTQDVKFLNEVNMQIGVDNERRVENKRVFIIDNDGITGSILQFMLEDDNETHEFASVEEAFEASEKVVYGKTEKSIPHLLIVGLNILEAKGPDVLKEIGGKFLQAKIVIVADNAEAPLAKQAIAKGGGAHGILTKPLTVEVVRRKVDMLLGRLKSEFVQLGDFNFG</sequence>
<dbReference type="Pfam" id="PF00072">
    <property type="entry name" value="Response_reg"/>
    <property type="match status" value="1"/>
</dbReference>
<dbReference type="Proteomes" id="UP001626536">
    <property type="component" value="Chromosome"/>
</dbReference>
<evidence type="ECO:0000313" key="3">
    <source>
        <dbReference type="EMBL" id="WOJ91399.1"/>
    </source>
</evidence>
<comment type="caution">
    <text evidence="1">Lacks conserved residue(s) required for the propagation of feature annotation.</text>
</comment>
<name>A0ABZ0HYB4_9HYPH</name>
<dbReference type="SUPFAM" id="SSF52172">
    <property type="entry name" value="CheY-like"/>
    <property type="match status" value="1"/>
</dbReference>
<dbReference type="EMBL" id="CP136862">
    <property type="protein sequence ID" value="WOJ91399.1"/>
    <property type="molecule type" value="Genomic_DNA"/>
</dbReference>
<feature type="domain" description="Response regulatory" evidence="2">
    <location>
        <begin position="38"/>
        <end position="161"/>
    </location>
</feature>
<gene>
    <name evidence="3" type="ORF">RZS28_09150</name>
</gene>
<dbReference type="Gene3D" id="3.40.50.2300">
    <property type="match status" value="1"/>
</dbReference>
<dbReference type="RefSeq" id="WP_407340995.1">
    <property type="nucleotide sequence ID" value="NZ_CP136862.1"/>
</dbReference>
<proteinExistence type="predicted"/>
<dbReference type="InterPro" id="IPR001789">
    <property type="entry name" value="Sig_transdc_resp-reg_receiver"/>
</dbReference>
<evidence type="ECO:0000313" key="4">
    <source>
        <dbReference type="Proteomes" id="UP001626536"/>
    </source>
</evidence>
<keyword evidence="4" id="KW-1185">Reference proteome</keyword>
<dbReference type="InterPro" id="IPR011006">
    <property type="entry name" value="CheY-like_superfamily"/>
</dbReference>
<dbReference type="PROSITE" id="PS50110">
    <property type="entry name" value="RESPONSE_REGULATORY"/>
    <property type="match status" value="1"/>
</dbReference>